<proteinExistence type="predicted"/>
<organism evidence="2">
    <name type="scientific">Phaeocystis antarctica</name>
    <dbReference type="NCBI Taxonomy" id="33657"/>
    <lineage>
        <taxon>Eukaryota</taxon>
        <taxon>Haptista</taxon>
        <taxon>Haptophyta</taxon>
        <taxon>Prymnesiophyceae</taxon>
        <taxon>Phaeocystales</taxon>
        <taxon>Phaeocystaceae</taxon>
        <taxon>Phaeocystis</taxon>
    </lineage>
</organism>
<evidence type="ECO:0000313" key="2">
    <source>
        <dbReference type="EMBL" id="CAD8468488.1"/>
    </source>
</evidence>
<keyword evidence="1" id="KW-0812">Transmembrane</keyword>
<gene>
    <name evidence="2" type="ORF">PANT1444_LOCUS1194</name>
</gene>
<dbReference type="EMBL" id="HBEP01002130">
    <property type="protein sequence ID" value="CAD8468488.1"/>
    <property type="molecule type" value="Transcribed_RNA"/>
</dbReference>
<evidence type="ECO:0008006" key="3">
    <source>
        <dbReference type="Google" id="ProtNLM"/>
    </source>
</evidence>
<protein>
    <recommendedName>
        <fullName evidence="3">DoxX family protein</fullName>
    </recommendedName>
</protein>
<accession>A0A7S0DYQ3</accession>
<feature type="transmembrane region" description="Helical" evidence="1">
    <location>
        <begin position="58"/>
        <end position="77"/>
    </location>
</feature>
<dbReference type="AlphaFoldDB" id="A0A7S0DYQ3"/>
<keyword evidence="1" id="KW-0472">Membrane</keyword>
<sequence length="169" mass="17866">MMMVVVEPSRSLRPLSLAIGRLLLLTYFIAELYSKTVTPGFEHWSRVIADAGMPAPAAELVLVISLLMSGIVCVLIGTDRLLRLGVAALVVYQVPTAIIFESGNERFKSASLASALVYIAIMAHPAYPRVGAAHQAARAEHPGLNASLVAGCDGSSDARAGAIHDDDAR</sequence>
<reference evidence="2" key="1">
    <citation type="submission" date="2021-01" db="EMBL/GenBank/DDBJ databases">
        <authorList>
            <person name="Corre E."/>
            <person name="Pelletier E."/>
            <person name="Niang G."/>
            <person name="Scheremetjew M."/>
            <person name="Finn R."/>
            <person name="Kale V."/>
            <person name="Holt S."/>
            <person name="Cochrane G."/>
            <person name="Meng A."/>
            <person name="Brown T."/>
            <person name="Cohen L."/>
        </authorList>
    </citation>
    <scope>NUCLEOTIDE SEQUENCE</scope>
    <source>
        <strain evidence="2">CCMP1374</strain>
    </source>
</reference>
<keyword evidence="1" id="KW-1133">Transmembrane helix</keyword>
<name>A0A7S0DYQ3_9EUKA</name>
<feature type="transmembrane region" description="Helical" evidence="1">
    <location>
        <begin position="109"/>
        <end position="127"/>
    </location>
</feature>
<feature type="transmembrane region" description="Helical" evidence="1">
    <location>
        <begin position="84"/>
        <end position="103"/>
    </location>
</feature>
<evidence type="ECO:0000256" key="1">
    <source>
        <dbReference type="SAM" id="Phobius"/>
    </source>
</evidence>